<evidence type="ECO:0000313" key="5">
    <source>
        <dbReference type="Proteomes" id="UP000219621"/>
    </source>
</evidence>
<organism evidence="4 5">
    <name type="scientific">Caenispirillum bisanense</name>
    <dbReference type="NCBI Taxonomy" id="414052"/>
    <lineage>
        <taxon>Bacteria</taxon>
        <taxon>Pseudomonadati</taxon>
        <taxon>Pseudomonadota</taxon>
        <taxon>Alphaproteobacteria</taxon>
        <taxon>Rhodospirillales</taxon>
        <taxon>Novispirillaceae</taxon>
        <taxon>Caenispirillum</taxon>
    </lineage>
</organism>
<feature type="domain" description="FAD dependent oxidoreductase" evidence="3">
    <location>
        <begin position="2"/>
        <end position="396"/>
    </location>
</feature>
<dbReference type="GO" id="GO:0005737">
    <property type="term" value="C:cytoplasm"/>
    <property type="evidence" value="ECO:0007669"/>
    <property type="project" value="TreeGrafter"/>
</dbReference>
<dbReference type="InterPro" id="IPR036188">
    <property type="entry name" value="FAD/NAD-bd_sf"/>
</dbReference>
<reference evidence="4 5" key="1">
    <citation type="submission" date="2017-09" db="EMBL/GenBank/DDBJ databases">
        <authorList>
            <person name="Ehlers B."/>
            <person name="Leendertz F.H."/>
        </authorList>
    </citation>
    <scope>NUCLEOTIDE SEQUENCE [LARGE SCALE GENOMIC DNA]</scope>
    <source>
        <strain evidence="4 5">USBA 140</strain>
    </source>
</reference>
<dbReference type="GO" id="GO:0055130">
    <property type="term" value="P:D-alanine catabolic process"/>
    <property type="evidence" value="ECO:0007669"/>
    <property type="project" value="TreeGrafter"/>
</dbReference>
<keyword evidence="5" id="KW-1185">Reference proteome</keyword>
<dbReference type="SUPFAM" id="SSF51905">
    <property type="entry name" value="FAD/NAD(P)-binding domain"/>
    <property type="match status" value="1"/>
</dbReference>
<dbReference type="Gene3D" id="3.50.50.60">
    <property type="entry name" value="FAD/NAD(P)-binding domain"/>
    <property type="match status" value="2"/>
</dbReference>
<evidence type="ECO:0000256" key="2">
    <source>
        <dbReference type="ARBA" id="ARBA00023002"/>
    </source>
</evidence>
<evidence type="ECO:0000256" key="1">
    <source>
        <dbReference type="ARBA" id="ARBA00009410"/>
    </source>
</evidence>
<dbReference type="GO" id="GO:0008718">
    <property type="term" value="F:D-amino-acid dehydrogenase activity"/>
    <property type="evidence" value="ECO:0007669"/>
    <property type="project" value="TreeGrafter"/>
</dbReference>
<protein>
    <submittedName>
        <fullName evidence="4">Glycine oxidase</fullName>
    </submittedName>
</protein>
<dbReference type="SUPFAM" id="SSF54373">
    <property type="entry name" value="FAD-linked reductases, C-terminal domain"/>
    <property type="match status" value="1"/>
</dbReference>
<proteinExistence type="inferred from homology"/>
<evidence type="ECO:0000259" key="3">
    <source>
        <dbReference type="Pfam" id="PF01266"/>
    </source>
</evidence>
<dbReference type="PANTHER" id="PTHR13847">
    <property type="entry name" value="SARCOSINE DEHYDROGENASE-RELATED"/>
    <property type="match status" value="1"/>
</dbReference>
<keyword evidence="2" id="KW-0560">Oxidoreductase</keyword>
<dbReference type="EMBL" id="OCNJ01000007">
    <property type="protein sequence ID" value="SOD98293.1"/>
    <property type="molecule type" value="Genomic_DNA"/>
</dbReference>
<comment type="similarity">
    <text evidence="1">Belongs to the DadA oxidoreductase family.</text>
</comment>
<dbReference type="Pfam" id="PF01266">
    <property type="entry name" value="DAO"/>
    <property type="match status" value="1"/>
</dbReference>
<dbReference type="GO" id="GO:0005886">
    <property type="term" value="C:plasma membrane"/>
    <property type="evidence" value="ECO:0007669"/>
    <property type="project" value="TreeGrafter"/>
</dbReference>
<dbReference type="Proteomes" id="UP000219621">
    <property type="component" value="Unassembled WGS sequence"/>
</dbReference>
<dbReference type="Gene3D" id="3.30.9.10">
    <property type="entry name" value="D-Amino Acid Oxidase, subunit A, domain 2"/>
    <property type="match status" value="1"/>
</dbReference>
<accession>A0A286GRX9</accession>
<dbReference type="InterPro" id="IPR006076">
    <property type="entry name" value="FAD-dep_OxRdtase"/>
</dbReference>
<evidence type="ECO:0000313" key="4">
    <source>
        <dbReference type="EMBL" id="SOD98293.1"/>
    </source>
</evidence>
<gene>
    <name evidence="4" type="ORF">SAMN05421508_107289</name>
</gene>
<dbReference type="AlphaFoldDB" id="A0A286GRX9"/>
<dbReference type="OrthoDB" id="9805337at2"/>
<name>A0A286GRX9_9PROT</name>
<dbReference type="PANTHER" id="PTHR13847:SF280">
    <property type="entry name" value="D-AMINO ACID DEHYDROGENASE"/>
    <property type="match status" value="1"/>
</dbReference>
<dbReference type="RefSeq" id="WP_097280380.1">
    <property type="nucleotide sequence ID" value="NZ_OCNJ01000007.1"/>
</dbReference>
<sequence>MKVLVLGAGVVGVTTAWYLARAGHTVAVVDRQPEPAGETSYANAGLLTPSDALSWAAPSAPLRFARSLLHPEWGVRVVPTARPSDWAWYGRFLAQCPAERHRANSRTKLDLATRSLALLEELIAETGIAFDHARRGVVYAYETEATLRDAFAGFGVLRDLGWPLHQLDRAELLALEPAFAHSTTPIAGAIHSPGCQTGDCRRFTQALADLCRATGRVTFHLGETIGGLTVTGGRVTGATTDRARHAADAVVLSLGCQSRDIGAAVGLDVPILPVKGYSVTYRIKNPAGAPAMGGANEDRFIAFCRLGDRLRLACKAEFGGRGLTGTAKDFAMLSEGVEQMFPGVVDHATADFAARTRPMTPSSTPLIGPSGLDGLYYNTGHGHLGWTLACASAERLLQALA</sequence>